<keyword evidence="7 8" id="KW-0472">Membrane</keyword>
<gene>
    <name evidence="10" type="ORF">TSAR_008136</name>
</gene>
<dbReference type="Gene3D" id="1.20.1250.20">
    <property type="entry name" value="MFS general substrate transporter like domains"/>
    <property type="match status" value="1"/>
</dbReference>
<keyword evidence="11" id="KW-1185">Reference proteome</keyword>
<accession>A0A232EUA2</accession>
<feature type="transmembrane region" description="Helical" evidence="8">
    <location>
        <begin position="147"/>
        <end position="170"/>
    </location>
</feature>
<feature type="transmembrane region" description="Helical" evidence="8">
    <location>
        <begin position="59"/>
        <end position="83"/>
    </location>
</feature>
<feature type="transmembrane region" description="Helical" evidence="8">
    <location>
        <begin position="389"/>
        <end position="408"/>
    </location>
</feature>
<dbReference type="InterPro" id="IPR005828">
    <property type="entry name" value="MFS_sugar_transport-like"/>
</dbReference>
<feature type="transmembrane region" description="Helical" evidence="8">
    <location>
        <begin position="176"/>
        <end position="194"/>
    </location>
</feature>
<evidence type="ECO:0000259" key="9">
    <source>
        <dbReference type="PROSITE" id="PS50850"/>
    </source>
</evidence>
<keyword evidence="6 8" id="KW-1133">Transmembrane helix</keyword>
<feature type="domain" description="Major facilitator superfamily (MFS) profile" evidence="9">
    <location>
        <begin position="16"/>
        <end position="447"/>
    </location>
</feature>
<sequence>MVYGLEKLYTLRKFYPQWLTGIGVTVIMIELGIMCGWSSPYLARLTSPDSKLPLTSEEAAWVASLLNLGRFFGAISGAVSVNYLGSKRSLTLSIVPIGCCWLFTMIANSVTWLYAARVIGGLGLGMTYSCFSLYVAEVALPEIRGALVSLAMAGGGSVGVVVSSICGSYLSMDVSAAVYIVACIMVGMLFLWLPESPHWLIKIKDYERARLSVGWYQPSNDPDQEVNVIKNFVASTSCESFRDKLRRFESAPIRRAMLLIIVLFTFMQITGLNTIIFYMETIIRNSQQTLLEPSVAVICVHSSGILATILSMCLIDRCGRKFLLIVSSAGVALSMAGLGGNSYLINIGADLTRLHWLPLVSVFFFIISYFVGLMSVPSTVLGEIFPADIKCVAGCVASLVGAVWSFAATRSFQPMKDAIGDTYVFWLHGICALLLIPYVCVYMPETKGKSLQEIQNKLLRK</sequence>
<keyword evidence="2" id="KW-0813">Transport</keyword>
<evidence type="ECO:0000256" key="5">
    <source>
        <dbReference type="ARBA" id="ARBA00022692"/>
    </source>
</evidence>
<proteinExistence type="predicted"/>
<dbReference type="GO" id="GO:0005886">
    <property type="term" value="C:plasma membrane"/>
    <property type="evidence" value="ECO:0007669"/>
    <property type="project" value="UniProtKB-SubCell"/>
</dbReference>
<dbReference type="Proteomes" id="UP000215335">
    <property type="component" value="Unassembled WGS sequence"/>
</dbReference>
<feature type="transmembrane region" description="Helical" evidence="8">
    <location>
        <begin position="423"/>
        <end position="443"/>
    </location>
</feature>
<dbReference type="AlphaFoldDB" id="A0A232EUA2"/>
<evidence type="ECO:0000256" key="3">
    <source>
        <dbReference type="ARBA" id="ARBA00022475"/>
    </source>
</evidence>
<dbReference type="Pfam" id="PF00083">
    <property type="entry name" value="Sugar_tr"/>
    <property type="match status" value="1"/>
</dbReference>
<keyword evidence="5 8" id="KW-0812">Transmembrane</keyword>
<feature type="transmembrane region" description="Helical" evidence="8">
    <location>
        <begin position="18"/>
        <end position="39"/>
    </location>
</feature>
<dbReference type="PANTHER" id="PTHR48021">
    <property type="match status" value="1"/>
</dbReference>
<dbReference type="InterPro" id="IPR020846">
    <property type="entry name" value="MFS_dom"/>
</dbReference>
<dbReference type="InterPro" id="IPR036259">
    <property type="entry name" value="MFS_trans_sf"/>
</dbReference>
<evidence type="ECO:0000313" key="11">
    <source>
        <dbReference type="Proteomes" id="UP000215335"/>
    </source>
</evidence>
<protein>
    <recommendedName>
        <fullName evidence="9">Major facilitator superfamily (MFS) profile domain-containing protein</fullName>
    </recommendedName>
</protein>
<dbReference type="SUPFAM" id="SSF103473">
    <property type="entry name" value="MFS general substrate transporter"/>
    <property type="match status" value="1"/>
</dbReference>
<dbReference type="STRING" id="543379.A0A232EUA2"/>
<evidence type="ECO:0000256" key="7">
    <source>
        <dbReference type="ARBA" id="ARBA00023136"/>
    </source>
</evidence>
<feature type="transmembrane region" description="Helical" evidence="8">
    <location>
        <begin position="356"/>
        <end position="377"/>
    </location>
</feature>
<feature type="transmembrane region" description="Helical" evidence="8">
    <location>
        <begin position="90"/>
        <end position="108"/>
    </location>
</feature>
<feature type="transmembrane region" description="Helical" evidence="8">
    <location>
        <begin position="322"/>
        <end position="344"/>
    </location>
</feature>
<feature type="transmembrane region" description="Helical" evidence="8">
    <location>
        <begin position="114"/>
        <end position="135"/>
    </location>
</feature>
<keyword evidence="3" id="KW-1003">Cell membrane</keyword>
<reference evidence="10 11" key="1">
    <citation type="journal article" date="2017" name="Curr. Biol.">
        <title>The Evolution of Venom by Co-option of Single-Copy Genes.</title>
        <authorList>
            <person name="Martinson E.O."/>
            <person name="Mrinalini"/>
            <person name="Kelkar Y.D."/>
            <person name="Chang C.H."/>
            <person name="Werren J.H."/>
        </authorList>
    </citation>
    <scope>NUCLEOTIDE SEQUENCE [LARGE SCALE GENOMIC DNA]</scope>
    <source>
        <strain evidence="10 11">Alberta</strain>
        <tissue evidence="10">Whole body</tissue>
    </source>
</reference>
<dbReference type="PANTHER" id="PTHR48021:SF1">
    <property type="entry name" value="GH07001P-RELATED"/>
    <property type="match status" value="1"/>
</dbReference>
<evidence type="ECO:0000256" key="6">
    <source>
        <dbReference type="ARBA" id="ARBA00022989"/>
    </source>
</evidence>
<evidence type="ECO:0000256" key="4">
    <source>
        <dbReference type="ARBA" id="ARBA00022597"/>
    </source>
</evidence>
<dbReference type="OrthoDB" id="6133115at2759"/>
<dbReference type="PROSITE" id="PS00217">
    <property type="entry name" value="SUGAR_TRANSPORT_2"/>
    <property type="match status" value="1"/>
</dbReference>
<dbReference type="GO" id="GO:0022857">
    <property type="term" value="F:transmembrane transporter activity"/>
    <property type="evidence" value="ECO:0007669"/>
    <property type="project" value="InterPro"/>
</dbReference>
<keyword evidence="4" id="KW-0762">Sugar transport</keyword>
<dbReference type="InterPro" id="IPR005829">
    <property type="entry name" value="Sugar_transporter_CS"/>
</dbReference>
<name>A0A232EUA2_9HYME</name>
<evidence type="ECO:0000256" key="8">
    <source>
        <dbReference type="SAM" id="Phobius"/>
    </source>
</evidence>
<dbReference type="PROSITE" id="PS50850">
    <property type="entry name" value="MFS"/>
    <property type="match status" value="1"/>
</dbReference>
<evidence type="ECO:0000256" key="1">
    <source>
        <dbReference type="ARBA" id="ARBA00004651"/>
    </source>
</evidence>
<dbReference type="EMBL" id="NNAY01002156">
    <property type="protein sequence ID" value="OXU21914.1"/>
    <property type="molecule type" value="Genomic_DNA"/>
</dbReference>
<evidence type="ECO:0000256" key="2">
    <source>
        <dbReference type="ARBA" id="ARBA00022448"/>
    </source>
</evidence>
<organism evidence="10 11">
    <name type="scientific">Trichomalopsis sarcophagae</name>
    <dbReference type="NCBI Taxonomy" id="543379"/>
    <lineage>
        <taxon>Eukaryota</taxon>
        <taxon>Metazoa</taxon>
        <taxon>Ecdysozoa</taxon>
        <taxon>Arthropoda</taxon>
        <taxon>Hexapoda</taxon>
        <taxon>Insecta</taxon>
        <taxon>Pterygota</taxon>
        <taxon>Neoptera</taxon>
        <taxon>Endopterygota</taxon>
        <taxon>Hymenoptera</taxon>
        <taxon>Apocrita</taxon>
        <taxon>Proctotrupomorpha</taxon>
        <taxon>Chalcidoidea</taxon>
        <taxon>Pteromalidae</taxon>
        <taxon>Pteromalinae</taxon>
        <taxon>Trichomalopsis</taxon>
    </lineage>
</organism>
<comment type="subcellular location">
    <subcellularLocation>
        <location evidence="1">Cell membrane</location>
        <topology evidence="1">Multi-pass membrane protein</topology>
    </subcellularLocation>
</comment>
<dbReference type="FunFam" id="1.20.1250.20:FF:000218">
    <property type="entry name" value="facilitated trehalose transporter Tret1"/>
    <property type="match status" value="1"/>
</dbReference>
<evidence type="ECO:0000313" key="10">
    <source>
        <dbReference type="EMBL" id="OXU21914.1"/>
    </source>
</evidence>
<comment type="caution">
    <text evidence="10">The sequence shown here is derived from an EMBL/GenBank/DDBJ whole genome shotgun (WGS) entry which is preliminary data.</text>
</comment>
<dbReference type="InterPro" id="IPR050549">
    <property type="entry name" value="MFS_Trehalose_Transporter"/>
</dbReference>
<feature type="transmembrane region" description="Helical" evidence="8">
    <location>
        <begin position="256"/>
        <end position="279"/>
    </location>
</feature>
<feature type="transmembrane region" description="Helical" evidence="8">
    <location>
        <begin position="294"/>
        <end position="315"/>
    </location>
</feature>